<feature type="transmembrane region" description="Helical" evidence="1">
    <location>
        <begin position="20"/>
        <end position="47"/>
    </location>
</feature>
<keyword evidence="1" id="KW-1133">Transmembrane helix</keyword>
<dbReference type="AlphaFoldDB" id="A0A2N9JGE5"/>
<evidence type="ECO:0000313" key="2">
    <source>
        <dbReference type="EMBL" id="SPD86588.1"/>
    </source>
</evidence>
<keyword evidence="1" id="KW-0472">Membrane</keyword>
<dbReference type="EMBL" id="LT985188">
    <property type="protein sequence ID" value="SPD86588.1"/>
    <property type="molecule type" value="Genomic_DNA"/>
</dbReference>
<evidence type="ECO:0000313" key="3">
    <source>
        <dbReference type="Proteomes" id="UP000238164"/>
    </source>
</evidence>
<dbReference type="Proteomes" id="UP000238164">
    <property type="component" value="Chromosome 1"/>
</dbReference>
<dbReference type="KEGG" id="mgg:MPLG2_1552"/>
<name>A0A2N9JGE5_9ACTN</name>
<proteinExistence type="predicted"/>
<organism evidence="2 3">
    <name type="scientific">Micropruina glycogenica</name>
    <dbReference type="NCBI Taxonomy" id="75385"/>
    <lineage>
        <taxon>Bacteria</taxon>
        <taxon>Bacillati</taxon>
        <taxon>Actinomycetota</taxon>
        <taxon>Actinomycetes</taxon>
        <taxon>Propionibacteriales</taxon>
        <taxon>Nocardioidaceae</taxon>
        <taxon>Micropruina</taxon>
    </lineage>
</organism>
<keyword evidence="1" id="KW-0812">Transmembrane</keyword>
<sequence>MAGSGATRRGLGGELAERVAWSMVAALAAMVGAGLALAIGSAVVPALCPNDDGTCGVGWLLVIGALGYLLALLPACAIGGLGIWFWVAYVAGVAPLLVVASIGDWWWWAALVLLPPLAAAVSWPFGRPRITNWHWWVLVGAAALTVGYAVWWYAFAN</sequence>
<accession>A0A2N9JGE5</accession>
<evidence type="ECO:0000256" key="1">
    <source>
        <dbReference type="SAM" id="Phobius"/>
    </source>
</evidence>
<gene>
    <name evidence="2" type="ORF">MPLG2_1552</name>
</gene>
<feature type="transmembrane region" description="Helical" evidence="1">
    <location>
        <begin position="135"/>
        <end position="154"/>
    </location>
</feature>
<protein>
    <submittedName>
        <fullName evidence="2">Uncharacterized protein</fullName>
    </submittedName>
</protein>
<reference evidence="2 3" key="1">
    <citation type="submission" date="2018-02" db="EMBL/GenBank/DDBJ databases">
        <authorList>
            <person name="Cohen D.B."/>
            <person name="Kent A.D."/>
        </authorList>
    </citation>
    <scope>NUCLEOTIDE SEQUENCE [LARGE SCALE GENOMIC DNA]</scope>
    <source>
        <strain evidence="2">1</strain>
    </source>
</reference>
<feature type="transmembrane region" description="Helical" evidence="1">
    <location>
        <begin position="59"/>
        <end position="85"/>
    </location>
</feature>
<feature type="transmembrane region" description="Helical" evidence="1">
    <location>
        <begin position="105"/>
        <end position="123"/>
    </location>
</feature>
<keyword evidence="3" id="KW-1185">Reference proteome</keyword>